<dbReference type="PANTHER" id="PTHR14136:SF17">
    <property type="entry name" value="BTB_POZ DOMAIN-CONTAINING PROTEIN KCTD9"/>
    <property type="match status" value="1"/>
</dbReference>
<dbReference type="Pfam" id="PF00805">
    <property type="entry name" value="Pentapeptide"/>
    <property type="match status" value="3"/>
</dbReference>
<evidence type="ECO:0000313" key="3">
    <source>
        <dbReference type="Proteomes" id="UP001196661"/>
    </source>
</evidence>
<organism evidence="2 3">
    <name type="scientific">Leptothoe kymatousa TAU-MAC 1615</name>
    <dbReference type="NCBI Taxonomy" id="2364775"/>
    <lineage>
        <taxon>Bacteria</taxon>
        <taxon>Bacillati</taxon>
        <taxon>Cyanobacteriota</taxon>
        <taxon>Cyanophyceae</taxon>
        <taxon>Nodosilineales</taxon>
        <taxon>Cymatolegaceae</taxon>
        <taxon>Leptothoe</taxon>
        <taxon>Leptothoe kymatousa</taxon>
    </lineage>
</organism>
<evidence type="ECO:0000313" key="2">
    <source>
        <dbReference type="EMBL" id="MBT9310878.1"/>
    </source>
</evidence>
<feature type="transmembrane region" description="Helical" evidence="1">
    <location>
        <begin position="136"/>
        <end position="152"/>
    </location>
</feature>
<dbReference type="PANTHER" id="PTHR14136">
    <property type="entry name" value="BTB_POZ DOMAIN-CONTAINING PROTEIN KCTD9"/>
    <property type="match status" value="1"/>
</dbReference>
<protein>
    <submittedName>
        <fullName evidence="2">Pentapeptide repeat-containing protein</fullName>
    </submittedName>
</protein>
<keyword evidence="1" id="KW-0812">Transmembrane</keyword>
<dbReference type="EMBL" id="JADOER010000002">
    <property type="protein sequence ID" value="MBT9310878.1"/>
    <property type="molecule type" value="Genomic_DNA"/>
</dbReference>
<accession>A0ABS5XZ45</accession>
<dbReference type="InterPro" id="IPR001646">
    <property type="entry name" value="5peptide_repeat"/>
</dbReference>
<dbReference type="Gene3D" id="2.160.20.80">
    <property type="entry name" value="E3 ubiquitin-protein ligase SopA"/>
    <property type="match status" value="2"/>
</dbReference>
<dbReference type="InterPro" id="IPR051082">
    <property type="entry name" value="Pentapeptide-BTB/POZ_domain"/>
</dbReference>
<dbReference type="SUPFAM" id="SSF141571">
    <property type="entry name" value="Pentapeptide repeat-like"/>
    <property type="match status" value="2"/>
</dbReference>
<gene>
    <name evidence="2" type="ORF">IXB28_01555</name>
</gene>
<proteinExistence type="predicted"/>
<keyword evidence="1" id="KW-0472">Membrane</keyword>
<dbReference type="Proteomes" id="UP001196661">
    <property type="component" value="Unassembled WGS sequence"/>
</dbReference>
<evidence type="ECO:0000256" key="1">
    <source>
        <dbReference type="SAM" id="Phobius"/>
    </source>
</evidence>
<feature type="transmembrane region" description="Helical" evidence="1">
    <location>
        <begin position="182"/>
        <end position="214"/>
    </location>
</feature>
<comment type="caution">
    <text evidence="2">The sequence shown here is derived from an EMBL/GenBank/DDBJ whole genome shotgun (WGS) entry which is preliminary data.</text>
</comment>
<reference evidence="2 3" key="1">
    <citation type="journal article" date="2021" name="Mar. Drugs">
        <title>Genome Reduction and Secondary Metabolism of the Marine Sponge-Associated Cyanobacterium Leptothoe.</title>
        <authorList>
            <person name="Konstantinou D."/>
            <person name="Popin R.V."/>
            <person name="Fewer D.P."/>
            <person name="Sivonen K."/>
            <person name="Gkelis S."/>
        </authorList>
    </citation>
    <scope>NUCLEOTIDE SEQUENCE [LARGE SCALE GENOMIC DNA]</scope>
    <source>
        <strain evidence="2 3">TAU-MAC 1615</strain>
    </source>
</reference>
<feature type="transmembrane region" description="Helical" evidence="1">
    <location>
        <begin position="111"/>
        <end position="129"/>
    </location>
</feature>
<name>A0ABS5XZ45_9CYAN</name>
<keyword evidence="3" id="KW-1185">Reference proteome</keyword>
<keyword evidence="1" id="KW-1133">Transmembrane helix</keyword>
<sequence length="842" mass="95063">MVNFNLGNIQNISNPNVYNAIFLFGCNSCIASRDMANQDQITILNKGVEVWNNWRKSSPNLSPDLSGYRIENRQLPGINLSRTNLKGTKFVECNINNANFQECSAGLEDSWNINIYFLLILAAAILGFLEAKFGRVILILIIYQSIFPISMPTRVSKWIDKFFLLGKIFFFFQAFKRYSKLFFLISISLPALAVALTSILGIFPVLMANVIIYFSFLGDPENVNALAALTSITLISRSAYRGIQYAPESRHYPEVDEIFNDAFVKIDEKKTLENYPKLEEIASVSNYPDIDALASWLFLYKSTQFIRSELVDVNFTRANLKFVDFSKSYVLRCNFFKIKGYQYLRLRKNIFSSNKVISLAVDRFNPGALFDDVRMDVIKQKSFRLNNFSDLDLEELCLRDADLININLSNSNLKNADLSKANLTGANLTGADLTGANLTGANVKGVNFENAVFEDTILTGLDFSKSSIKGANFKRAQLDKSNFQGVNISKIDFSGSSLIGANLLRVTALETNFSKCDFTGACIEDWNINRLTSLEGVVCDYIFLKTDNRDRRPGSGNFKPGDFFVLVKKTVDTIDLVFSGLLNWQSLLESLRTIQEEYGNDTFPIQSLERKDDDGFVIKLNTPPDLDEVEKRVVERRIRTQYETKYKAVKRQFRRELTRKESKLKSKDIAIRYYKKQSSSFLRLFEMFAVQSNKPNVNVNNILESKVMQGDDNSRNLNVGGDLNASNSNLNLGDISGQLSNLIKQIPPTPLANEHQFELKELLSRLQNAVEQDSSLNPDEKLEAIGEMKKIAKAAITPNEGAMKRIARRSMKTLAEIASILSNTSEVVKVCKDLLPVVQSIF</sequence>